<sequence>CDLSVARLDHKVYKHHEQRKVCISRPKYREGRRAKAVKVYTINLESRHVMVQGVPAIGVMTELIQLCALYGAVEEYRPLDEYPAEEFTEVYLVKFQKLTSARAAKRHMNGTSFYGGVLHVCYVPEYETVEDTRMKLQDRRRYVIRAVQNKEMVIPAHDKPCDRENTETSNVSHYSSFPLLPPPPQEYQYYRHKTQHLAAPTEDRMGTLHSAIIASEQQPVPSSSQTSSDRVRCPEPRLTSNQSAAGRFVPRTTHLESRKRRMEEETEHSLTNVTRKTALLIGPKLPEPPKVDMEDESLNTTVSLIRGTMKKVESVPDLKPVEKKVKPRRRI</sequence>
<evidence type="ECO:0000313" key="10">
    <source>
        <dbReference type="Proteomes" id="UP000261620"/>
    </source>
</evidence>
<evidence type="ECO:0000256" key="3">
    <source>
        <dbReference type="ARBA" id="ARBA00022664"/>
    </source>
</evidence>
<keyword evidence="3" id="KW-0507">mRNA processing</keyword>
<evidence type="ECO:0000256" key="1">
    <source>
        <dbReference type="ARBA" id="ARBA00006938"/>
    </source>
</evidence>
<feature type="compositionally biased region" description="Low complexity" evidence="8">
    <location>
        <begin position="215"/>
        <end position="228"/>
    </location>
</feature>
<dbReference type="FunFam" id="3.30.70.330:FF:000424">
    <property type="entry name" value="RNA-binding protein 48 isoform X4"/>
    <property type="match status" value="1"/>
</dbReference>
<dbReference type="STRING" id="94237.ENSMMOP00000026157"/>
<reference evidence="9" key="2">
    <citation type="submission" date="2025-09" db="UniProtKB">
        <authorList>
            <consortium name="Ensembl"/>
        </authorList>
    </citation>
    <scope>IDENTIFICATION</scope>
</reference>
<dbReference type="GO" id="GO:0003723">
    <property type="term" value="F:RNA binding"/>
    <property type="evidence" value="ECO:0007669"/>
    <property type="project" value="UniProtKB-KW"/>
</dbReference>
<dbReference type="InterPro" id="IPR034264">
    <property type="entry name" value="RBM48_RRM"/>
</dbReference>
<dbReference type="InterPro" id="IPR012677">
    <property type="entry name" value="Nucleotide-bd_a/b_plait_sf"/>
</dbReference>
<dbReference type="PANTHER" id="PTHR20957:SF0">
    <property type="entry name" value="RNA-BINDING PROTEIN 48"/>
    <property type="match status" value="1"/>
</dbReference>
<comment type="similarity">
    <text evidence="1">Belongs to the RBM48 family.</text>
</comment>
<name>A0A3Q4BVY0_MOLML</name>
<protein>
    <recommendedName>
        <fullName evidence="2">RNA-binding protein 48</fullName>
    </recommendedName>
</protein>
<dbReference type="OMA" id="PLCYFAS"/>
<dbReference type="Proteomes" id="UP000261620">
    <property type="component" value="Unplaced"/>
</dbReference>
<dbReference type="Gene3D" id="3.30.70.330">
    <property type="match status" value="1"/>
</dbReference>
<evidence type="ECO:0000313" key="9">
    <source>
        <dbReference type="Ensembl" id="ENSMMOP00000026157.1"/>
    </source>
</evidence>
<proteinExistence type="inferred from homology"/>
<organism evidence="9 10">
    <name type="scientific">Mola mola</name>
    <name type="common">Ocean sunfish</name>
    <name type="synonym">Tetraodon mola</name>
    <dbReference type="NCBI Taxonomy" id="94237"/>
    <lineage>
        <taxon>Eukaryota</taxon>
        <taxon>Metazoa</taxon>
        <taxon>Chordata</taxon>
        <taxon>Craniata</taxon>
        <taxon>Vertebrata</taxon>
        <taxon>Euteleostomi</taxon>
        <taxon>Actinopterygii</taxon>
        <taxon>Neopterygii</taxon>
        <taxon>Teleostei</taxon>
        <taxon>Neoteleostei</taxon>
        <taxon>Acanthomorphata</taxon>
        <taxon>Eupercaria</taxon>
        <taxon>Tetraodontiformes</taxon>
        <taxon>Molidae</taxon>
        <taxon>Mola</taxon>
    </lineage>
</organism>
<comment type="function">
    <text evidence="7">As a component of the minor spliceosome, involved in the splicing of U12-type introns in pre-mRNAs.</text>
</comment>
<dbReference type="SUPFAM" id="SSF54928">
    <property type="entry name" value="RNA-binding domain, RBD"/>
    <property type="match status" value="1"/>
</dbReference>
<dbReference type="GO" id="GO:0005654">
    <property type="term" value="C:nucleoplasm"/>
    <property type="evidence" value="ECO:0007669"/>
    <property type="project" value="TreeGrafter"/>
</dbReference>
<dbReference type="GO" id="GO:0005681">
    <property type="term" value="C:spliceosomal complex"/>
    <property type="evidence" value="ECO:0007669"/>
    <property type="project" value="UniProtKB-KW"/>
</dbReference>
<feature type="region of interest" description="Disordered" evidence="8">
    <location>
        <begin position="215"/>
        <end position="246"/>
    </location>
</feature>
<dbReference type="AlphaFoldDB" id="A0A3Q4BVY0"/>
<dbReference type="GO" id="GO:0006397">
    <property type="term" value="P:mRNA processing"/>
    <property type="evidence" value="ECO:0007669"/>
    <property type="project" value="UniProtKB-KW"/>
</dbReference>
<accession>A0A3Q4BVY0</accession>
<evidence type="ECO:0000256" key="7">
    <source>
        <dbReference type="ARBA" id="ARBA00035004"/>
    </source>
</evidence>
<keyword evidence="5" id="KW-0694">RNA-binding</keyword>
<evidence type="ECO:0000256" key="5">
    <source>
        <dbReference type="ARBA" id="ARBA00022884"/>
    </source>
</evidence>
<dbReference type="InterPro" id="IPR035979">
    <property type="entry name" value="RBD_domain_sf"/>
</dbReference>
<evidence type="ECO:0000256" key="8">
    <source>
        <dbReference type="SAM" id="MobiDB-lite"/>
    </source>
</evidence>
<evidence type="ECO:0000256" key="2">
    <source>
        <dbReference type="ARBA" id="ARBA00015189"/>
    </source>
</evidence>
<reference evidence="9" key="1">
    <citation type="submission" date="2025-08" db="UniProtKB">
        <authorList>
            <consortium name="Ensembl"/>
        </authorList>
    </citation>
    <scope>IDENTIFICATION</scope>
</reference>
<keyword evidence="4" id="KW-0747">Spliceosome</keyword>
<dbReference type="Ensembl" id="ENSMMOT00000026599.1">
    <property type="protein sequence ID" value="ENSMMOP00000026157.1"/>
    <property type="gene ID" value="ENSMMOG00000019833.1"/>
</dbReference>
<dbReference type="InterPro" id="IPR039599">
    <property type="entry name" value="RBM48"/>
</dbReference>
<dbReference type="GO" id="GO:0008380">
    <property type="term" value="P:RNA splicing"/>
    <property type="evidence" value="ECO:0007669"/>
    <property type="project" value="UniProtKB-KW"/>
</dbReference>
<feature type="region of interest" description="Disordered" evidence="8">
    <location>
        <begin position="158"/>
        <end position="177"/>
    </location>
</feature>
<keyword evidence="10" id="KW-1185">Reference proteome</keyword>
<evidence type="ECO:0000256" key="4">
    <source>
        <dbReference type="ARBA" id="ARBA00022728"/>
    </source>
</evidence>
<evidence type="ECO:0000256" key="6">
    <source>
        <dbReference type="ARBA" id="ARBA00023187"/>
    </source>
</evidence>
<dbReference type="PANTHER" id="PTHR20957">
    <property type="entry name" value="RNA-BINDING PROTEIN 48"/>
    <property type="match status" value="1"/>
</dbReference>
<dbReference type="CDD" id="cd12442">
    <property type="entry name" value="RRM_RBM48"/>
    <property type="match status" value="1"/>
</dbReference>
<keyword evidence="6" id="KW-0508">mRNA splicing</keyword>